<reference evidence="5 6" key="1">
    <citation type="submission" date="2017-06" db="EMBL/GenBank/DDBJ databases">
        <authorList>
            <person name="Kim H.J."/>
            <person name="Triplett B.A."/>
        </authorList>
    </citation>
    <scope>NUCLEOTIDE SEQUENCE [LARGE SCALE GENOMIC DNA]</scope>
    <source>
        <strain evidence="5 6">DSM 29339</strain>
    </source>
</reference>
<dbReference type="GO" id="GO:0046872">
    <property type="term" value="F:metal ion binding"/>
    <property type="evidence" value="ECO:0007669"/>
    <property type="project" value="UniProtKB-KW"/>
</dbReference>
<keyword evidence="3" id="KW-0479">Metal-binding</keyword>
<gene>
    <name evidence="5" type="ORF">SAMN05421757_104111</name>
</gene>
<name>A0A239HZ73_9RHOB</name>
<sequence>MTPLPRLMVAPNGARRGKADHPALPITDDEIVETARACQDAGADGIHVHIRDERGRHLLDAGRYHALLDRLGDAVPGMYLQVTSEAAGRYEAAEQRAMMRKLKPAHVSVGLREMVRRPEDWPEARDFYHWAKDSGVEIQHILYSPHEVGAFAVACASGLIPGTSQAVIFVQGSYANGSRDSIALEEYLQPLSRAGDVAFDWMVCAFGAEETASLVRAAELGGKARVGFENSLWNANGEVAEDNAARVREVFAALQGVGRPVVSQPTN</sequence>
<dbReference type="Pfam" id="PF05853">
    <property type="entry name" value="BKACE"/>
    <property type="match status" value="1"/>
</dbReference>
<evidence type="ECO:0000256" key="1">
    <source>
        <dbReference type="ARBA" id="ARBA00001947"/>
    </source>
</evidence>
<dbReference type="PANTHER" id="PTHR37418">
    <property type="entry name" value="3-KETO-5-AMINOHEXANOATE CLEAVAGE ENZYME-RELATED"/>
    <property type="match status" value="1"/>
</dbReference>
<dbReference type="GO" id="GO:0043720">
    <property type="term" value="F:3-keto-5-aminohexanoate cleavage activity"/>
    <property type="evidence" value="ECO:0007669"/>
    <property type="project" value="InterPro"/>
</dbReference>
<dbReference type="AlphaFoldDB" id="A0A239HZ73"/>
<keyword evidence="4" id="KW-0862">Zinc</keyword>
<organism evidence="5 6">
    <name type="scientific">Tropicimonas sediminicola</name>
    <dbReference type="NCBI Taxonomy" id="1031541"/>
    <lineage>
        <taxon>Bacteria</taxon>
        <taxon>Pseudomonadati</taxon>
        <taxon>Pseudomonadota</taxon>
        <taxon>Alphaproteobacteria</taxon>
        <taxon>Rhodobacterales</taxon>
        <taxon>Roseobacteraceae</taxon>
        <taxon>Tropicimonas</taxon>
    </lineage>
</organism>
<keyword evidence="2" id="KW-0808">Transferase</keyword>
<dbReference type="RefSeq" id="WP_089233206.1">
    <property type="nucleotide sequence ID" value="NZ_FZOY01000004.1"/>
</dbReference>
<proteinExistence type="predicted"/>
<dbReference type="InterPro" id="IPR008567">
    <property type="entry name" value="BKACE"/>
</dbReference>
<evidence type="ECO:0000313" key="6">
    <source>
        <dbReference type="Proteomes" id="UP000198426"/>
    </source>
</evidence>
<evidence type="ECO:0000256" key="4">
    <source>
        <dbReference type="ARBA" id="ARBA00022833"/>
    </source>
</evidence>
<dbReference type="PANTHER" id="PTHR37418:SF2">
    <property type="entry name" value="3-KETO-5-AMINOHEXANOATE CLEAVAGE ENZYME"/>
    <property type="match status" value="1"/>
</dbReference>
<evidence type="ECO:0000256" key="2">
    <source>
        <dbReference type="ARBA" id="ARBA00022679"/>
    </source>
</evidence>
<comment type="cofactor">
    <cofactor evidence="1">
        <name>Zn(2+)</name>
        <dbReference type="ChEBI" id="CHEBI:29105"/>
    </cofactor>
</comment>
<protein>
    <submittedName>
        <fullName evidence="5">Uncharacterized conserved protein, DUF849 family</fullName>
    </submittedName>
</protein>
<accession>A0A239HZ73</accession>
<keyword evidence="6" id="KW-1185">Reference proteome</keyword>
<dbReference type="EMBL" id="FZOY01000004">
    <property type="protein sequence ID" value="SNS86650.1"/>
    <property type="molecule type" value="Genomic_DNA"/>
</dbReference>
<evidence type="ECO:0000313" key="5">
    <source>
        <dbReference type="EMBL" id="SNS86650.1"/>
    </source>
</evidence>
<dbReference type="OrthoDB" id="9805277at2"/>
<dbReference type="Proteomes" id="UP000198426">
    <property type="component" value="Unassembled WGS sequence"/>
</dbReference>
<dbReference type="InterPro" id="IPR013785">
    <property type="entry name" value="Aldolase_TIM"/>
</dbReference>
<evidence type="ECO:0000256" key="3">
    <source>
        <dbReference type="ARBA" id="ARBA00022723"/>
    </source>
</evidence>
<dbReference type="Gene3D" id="3.20.20.70">
    <property type="entry name" value="Aldolase class I"/>
    <property type="match status" value="1"/>
</dbReference>